<keyword evidence="3 5" id="KW-0195">Cyclin</keyword>
<dbReference type="InterPro" id="IPR013763">
    <property type="entry name" value="Cyclin-like_dom"/>
</dbReference>
<proteinExistence type="inferred from homology"/>
<dbReference type="GO" id="GO:0016538">
    <property type="term" value="F:cyclin-dependent protein serine/threonine kinase regulator activity"/>
    <property type="evidence" value="ECO:0007669"/>
    <property type="project" value="UniProtKB-ARBA"/>
</dbReference>
<evidence type="ECO:0000313" key="9">
    <source>
        <dbReference type="Proteomes" id="UP000242525"/>
    </source>
</evidence>
<dbReference type="FunFam" id="1.10.472.10:FF:000010">
    <property type="entry name" value="G1/S-specific cyclin Cln1"/>
    <property type="match status" value="1"/>
</dbReference>
<feature type="domain" description="Cyclin-like" evidence="7">
    <location>
        <begin position="69"/>
        <end position="155"/>
    </location>
</feature>
<feature type="domain" description="Cyclin-like" evidence="7">
    <location>
        <begin position="167"/>
        <end position="248"/>
    </location>
</feature>
<dbReference type="EMBL" id="CCBN010000011">
    <property type="protein sequence ID" value="CDO55533.1"/>
    <property type="molecule type" value="Genomic_DNA"/>
</dbReference>
<comment type="caution">
    <text evidence="8">The sequence shown here is derived from an EMBL/GenBank/DDBJ whole genome shotgun (WGS) entry which is preliminary data.</text>
</comment>
<dbReference type="InterPro" id="IPR039361">
    <property type="entry name" value="Cyclin"/>
</dbReference>
<dbReference type="Gene3D" id="1.10.472.10">
    <property type="entry name" value="Cyclin-like"/>
    <property type="match status" value="2"/>
</dbReference>
<reference evidence="8" key="1">
    <citation type="submission" date="2014-03" db="EMBL/GenBank/DDBJ databases">
        <authorList>
            <person name="Casaregola S."/>
        </authorList>
    </citation>
    <scope>NUCLEOTIDE SEQUENCE [LARGE SCALE GENOMIC DNA]</scope>
    <source>
        <strain evidence="8">CLIB 918</strain>
    </source>
</reference>
<dbReference type="GO" id="GO:0051301">
    <property type="term" value="P:cell division"/>
    <property type="evidence" value="ECO:0007669"/>
    <property type="project" value="UniProtKB-KW"/>
</dbReference>
<keyword evidence="4" id="KW-0131">Cell cycle</keyword>
<evidence type="ECO:0000256" key="6">
    <source>
        <dbReference type="SAM" id="MobiDB-lite"/>
    </source>
</evidence>
<comment type="similarity">
    <text evidence="1 5">Belongs to the cyclin family.</text>
</comment>
<dbReference type="Proteomes" id="UP000242525">
    <property type="component" value="Unassembled WGS sequence"/>
</dbReference>
<keyword evidence="2" id="KW-0132">Cell division</keyword>
<evidence type="ECO:0000256" key="5">
    <source>
        <dbReference type="RuleBase" id="RU000383"/>
    </source>
</evidence>
<dbReference type="STRING" id="1173061.A0A0J9XF55"/>
<accession>A0A0J9XF55</accession>
<dbReference type="Pfam" id="PF00134">
    <property type="entry name" value="Cyclin_N"/>
    <property type="match status" value="1"/>
</dbReference>
<dbReference type="GO" id="GO:0044843">
    <property type="term" value="P:cell cycle G1/S phase transition"/>
    <property type="evidence" value="ECO:0007669"/>
    <property type="project" value="UniProtKB-ARBA"/>
</dbReference>
<dbReference type="InterPro" id="IPR048258">
    <property type="entry name" value="Cyclins_cyclin-box"/>
</dbReference>
<keyword evidence="9" id="KW-1185">Reference proteome</keyword>
<feature type="region of interest" description="Disordered" evidence="6">
    <location>
        <begin position="293"/>
        <end position="324"/>
    </location>
</feature>
<organism evidence="8 9">
    <name type="scientific">Geotrichum candidum</name>
    <name type="common">Oospora lactis</name>
    <name type="synonym">Dipodascus geotrichum</name>
    <dbReference type="NCBI Taxonomy" id="1173061"/>
    <lineage>
        <taxon>Eukaryota</taxon>
        <taxon>Fungi</taxon>
        <taxon>Dikarya</taxon>
        <taxon>Ascomycota</taxon>
        <taxon>Saccharomycotina</taxon>
        <taxon>Dipodascomycetes</taxon>
        <taxon>Dipodascales</taxon>
        <taxon>Dipodascaceae</taxon>
        <taxon>Geotrichum</taxon>
    </lineage>
</organism>
<dbReference type="PROSITE" id="PS00292">
    <property type="entry name" value="CYCLINS"/>
    <property type="match status" value="1"/>
</dbReference>
<dbReference type="InterPro" id="IPR006671">
    <property type="entry name" value="Cyclin_N"/>
</dbReference>
<dbReference type="OrthoDB" id="5590282at2759"/>
<evidence type="ECO:0000313" key="8">
    <source>
        <dbReference type="EMBL" id="CDO55533.1"/>
    </source>
</evidence>
<evidence type="ECO:0000259" key="7">
    <source>
        <dbReference type="SMART" id="SM00385"/>
    </source>
</evidence>
<dbReference type="AlphaFoldDB" id="A0A0J9XF55"/>
<evidence type="ECO:0000256" key="1">
    <source>
        <dbReference type="ARBA" id="ARBA00008742"/>
    </source>
</evidence>
<dbReference type="SMART" id="SM00385">
    <property type="entry name" value="CYCLIN"/>
    <property type="match status" value="2"/>
</dbReference>
<sequence>MIHSIKDRQNHCKPVAKKTNRWCLSSGFHEYQAEITQHIQKLEQTTQPNSRMIATQPEISWESRSMLIDFLIDNHLTLNLSDETLYLAVNVIDRYLSKRVVKMHHFQLFGSTALWIASKYVDRKRKVPDLKELSSMCDGAYTNNMFKQMEVHILNSLKWNLSHPTFDLLVDICLEGNAYVRLNLPLLKRLALYLCEVTMYHKEFIDIKSSQIVALALNLAKHIVYDTEYSTGENTYEEDIQRLLLNFSFKPSEYLKQRYHRLEFGNLYCYIKMYQQRENTKARLQELRERGMSQTKFRLSSPPPTDEEERSDRYDVDGTMGSGEKKKKDLTLVSKIKANGPLWEVAVYDLPMLCLR</sequence>
<evidence type="ECO:0000256" key="4">
    <source>
        <dbReference type="ARBA" id="ARBA00023306"/>
    </source>
</evidence>
<dbReference type="PANTHER" id="PTHR10177">
    <property type="entry name" value="CYCLINS"/>
    <property type="match status" value="1"/>
</dbReference>
<dbReference type="SUPFAM" id="SSF47954">
    <property type="entry name" value="Cyclin-like"/>
    <property type="match status" value="1"/>
</dbReference>
<protein>
    <submittedName>
        <fullName evidence="8">Similar to Saccharomyces cerevisiae YDL155W CLB3 B-type cyclin involved in cell cycle progression</fullName>
    </submittedName>
</protein>
<dbReference type="GO" id="GO:0051726">
    <property type="term" value="P:regulation of cell cycle"/>
    <property type="evidence" value="ECO:0007669"/>
    <property type="project" value="UniProtKB-ARBA"/>
</dbReference>
<gene>
    <name evidence="8" type="ORF">BN980_GECA11s02672g</name>
</gene>
<evidence type="ECO:0000256" key="2">
    <source>
        <dbReference type="ARBA" id="ARBA00022618"/>
    </source>
</evidence>
<dbReference type="InterPro" id="IPR036915">
    <property type="entry name" value="Cyclin-like_sf"/>
</dbReference>
<evidence type="ECO:0000256" key="3">
    <source>
        <dbReference type="ARBA" id="ARBA00023127"/>
    </source>
</evidence>
<name>A0A0J9XF55_GEOCN</name>